<feature type="domain" description="Bacteriophage CI repressor N-terminal" evidence="2">
    <location>
        <begin position="91"/>
        <end position="151"/>
    </location>
</feature>
<dbReference type="EMBL" id="RDQJ01000001">
    <property type="protein sequence ID" value="RMX18991.1"/>
    <property type="molecule type" value="Genomic_DNA"/>
</dbReference>
<evidence type="ECO:0000259" key="2">
    <source>
        <dbReference type="Pfam" id="PF07022"/>
    </source>
</evidence>
<dbReference type="InterPro" id="IPR010744">
    <property type="entry name" value="Phage_CI_N"/>
</dbReference>
<feature type="region of interest" description="Disordered" evidence="1">
    <location>
        <begin position="1"/>
        <end position="38"/>
    </location>
</feature>
<dbReference type="Proteomes" id="UP000275180">
    <property type="component" value="Unassembled WGS sequence"/>
</dbReference>
<gene>
    <name evidence="3" type="ORF">EBQ34_01150</name>
</gene>
<organism evidence="3 4">
    <name type="scientific">Vandammella animalimorsus</name>
    <dbReference type="NCBI Taxonomy" id="2029117"/>
    <lineage>
        <taxon>Bacteria</taxon>
        <taxon>Pseudomonadati</taxon>
        <taxon>Pseudomonadota</taxon>
        <taxon>Betaproteobacteria</taxon>
        <taxon>Burkholderiales</taxon>
        <taxon>Comamonadaceae</taxon>
        <taxon>Vandammella</taxon>
    </lineage>
</organism>
<sequence length="209" mass="22981">MPASGAPGAHPGERPRPRAACTPRASAPQRARAPWDAAHQAPVWRAPFSCRREKAMSPNYFPPDVIERARALRVNPPAGVDDPAIAFACALGRLKFCLRVSKDKEVADMLGIGEKAFNARKKRNSFPEKKLRALAQRRPELGIDVDWVLTGVAAELPVVVALTAEQAHILQCLDSLSERSRQHIIQTVLSMARIERNLAEIFPKKAFPG</sequence>
<dbReference type="GO" id="GO:0003677">
    <property type="term" value="F:DNA binding"/>
    <property type="evidence" value="ECO:0007669"/>
    <property type="project" value="InterPro"/>
</dbReference>
<dbReference type="Gene3D" id="1.10.260.40">
    <property type="entry name" value="lambda repressor-like DNA-binding domains"/>
    <property type="match status" value="1"/>
</dbReference>
<evidence type="ECO:0000256" key="1">
    <source>
        <dbReference type="SAM" id="MobiDB-lite"/>
    </source>
</evidence>
<reference evidence="3 4" key="1">
    <citation type="submission" date="2018-10" db="EMBL/GenBank/DDBJ databases">
        <title>Comamonadaceae CDC group NO-1 genome sequencing and assembly.</title>
        <authorList>
            <person name="Bernier A.-M."/>
            <person name="Bernard K."/>
        </authorList>
    </citation>
    <scope>NUCLEOTIDE SEQUENCE [LARGE SCALE GENOMIC DNA]</scope>
    <source>
        <strain evidence="3 4">NML180582</strain>
    </source>
</reference>
<accession>A0A3M6RVU5</accession>
<feature type="compositionally biased region" description="Low complexity" evidence="1">
    <location>
        <begin position="18"/>
        <end position="34"/>
    </location>
</feature>
<name>A0A3M6RVU5_9BURK</name>
<dbReference type="GO" id="GO:0045892">
    <property type="term" value="P:negative regulation of DNA-templated transcription"/>
    <property type="evidence" value="ECO:0007669"/>
    <property type="project" value="InterPro"/>
</dbReference>
<dbReference type="AlphaFoldDB" id="A0A3M6RVU5"/>
<proteinExistence type="predicted"/>
<comment type="caution">
    <text evidence="3">The sequence shown here is derived from an EMBL/GenBank/DDBJ whole genome shotgun (WGS) entry which is preliminary data.</text>
</comment>
<dbReference type="Pfam" id="PF07022">
    <property type="entry name" value="Phage_CI_repr"/>
    <property type="match status" value="1"/>
</dbReference>
<evidence type="ECO:0000313" key="4">
    <source>
        <dbReference type="Proteomes" id="UP000275180"/>
    </source>
</evidence>
<protein>
    <recommendedName>
        <fullName evidence="2">Bacteriophage CI repressor N-terminal domain-containing protein</fullName>
    </recommendedName>
</protein>
<dbReference type="InterPro" id="IPR010982">
    <property type="entry name" value="Lambda_DNA-bd_dom_sf"/>
</dbReference>
<evidence type="ECO:0000313" key="3">
    <source>
        <dbReference type="EMBL" id="RMX18991.1"/>
    </source>
</evidence>
<dbReference type="OrthoDB" id="5679157at2"/>